<evidence type="ECO:0000313" key="12">
    <source>
        <dbReference type="Proteomes" id="UP001279734"/>
    </source>
</evidence>
<dbReference type="GO" id="GO:0006355">
    <property type="term" value="P:regulation of DNA-templated transcription"/>
    <property type="evidence" value="ECO:0007669"/>
    <property type="project" value="InterPro"/>
</dbReference>
<dbReference type="GO" id="GO:0003677">
    <property type="term" value="F:DNA binding"/>
    <property type="evidence" value="ECO:0007669"/>
    <property type="project" value="UniProtKB-UniRule"/>
</dbReference>
<feature type="domain" description="Homeobox" evidence="10">
    <location>
        <begin position="398"/>
        <end position="461"/>
    </location>
</feature>
<dbReference type="PROSITE" id="PS50071">
    <property type="entry name" value="HOMEOBOX_2"/>
    <property type="match status" value="1"/>
</dbReference>
<sequence length="618" mass="68212">MATYFASSNNQRDSASNVYPRELPDSYSQAPIPSNSMVYYMNCPPSSGRYPNEMAVNSQRHSDCVVTSQEEVSNSAPPKQEILSNLDTSRIGLHDFSTNSWRDGGTILTHPVDGPSSIIHGGQSLHGKGLSLSLRTQIPYGTKMCPVGYLNPNPRFLFFGPNSSTSFNGGSPNCSSGDNENCHREQIRNSGYMLHDGNAELGKSDSSRYELYDMGRVIPDSRYVKAAQQLLDELVNVRKALKQRKSEKDPAEIGNEVSSMVGEEHSKPEESSNDNANDLSAAERQDLQSKLMKLLTLLDEIDGRYKQYDLQMRMAMSSFDSSAGPGSARPYTALALQAISCHFRCLRDAIKDQIRATRKTLGQQETSARRGAGISRLRYVDQQLRQQKALQQLGMMQQHTWRPQRGLPETSVSILRAWLFEHFLHPYPKDFEKIMLARQTGLTRSQVSNWFINARVRLWKPMVEQMYKEDAGNVEMGSSSSTGNAATEAAEGDSTRPREDVLQSAASMSTEMAGPCLTAMVSFGNHGCSDAFPNPRMLKFSEGPTAGVDSCGVLQGVCRQPDGGNDPNSISTSSIRPDHGDRNPSGAGLRGWKRAGLDSMFLSLARPDEARSEVQSQY</sequence>
<dbReference type="Pfam" id="PF07526">
    <property type="entry name" value="POX"/>
    <property type="match status" value="1"/>
</dbReference>
<evidence type="ECO:0000256" key="6">
    <source>
        <dbReference type="ARBA" id="ARBA00023163"/>
    </source>
</evidence>
<proteinExistence type="inferred from homology"/>
<feature type="region of interest" description="Disordered" evidence="9">
    <location>
        <begin position="1"/>
        <end position="27"/>
    </location>
</feature>
<keyword evidence="3" id="KW-0805">Transcription regulation</keyword>
<evidence type="ECO:0000256" key="1">
    <source>
        <dbReference type="ARBA" id="ARBA00004123"/>
    </source>
</evidence>
<dbReference type="Pfam" id="PF05920">
    <property type="entry name" value="Homeobox_KN"/>
    <property type="match status" value="1"/>
</dbReference>
<evidence type="ECO:0000256" key="8">
    <source>
        <dbReference type="PROSITE-ProRule" id="PRU00108"/>
    </source>
</evidence>
<accession>A0AAD3S1N1</accession>
<keyword evidence="5 8" id="KW-0371">Homeobox</keyword>
<feature type="region of interest" description="Disordered" evidence="9">
    <location>
        <begin position="473"/>
        <end position="501"/>
    </location>
</feature>
<comment type="caution">
    <text evidence="11">The sequence shown here is derived from an EMBL/GenBank/DDBJ whole genome shotgun (WGS) entry which is preliminary data.</text>
</comment>
<dbReference type="CDD" id="cd00086">
    <property type="entry name" value="homeodomain"/>
    <property type="match status" value="1"/>
</dbReference>
<reference evidence="11" key="1">
    <citation type="submission" date="2023-05" db="EMBL/GenBank/DDBJ databases">
        <title>Nepenthes gracilis genome sequencing.</title>
        <authorList>
            <person name="Fukushima K."/>
        </authorList>
    </citation>
    <scope>NUCLEOTIDE SEQUENCE</scope>
    <source>
        <strain evidence="11">SING2019-196</strain>
    </source>
</reference>
<keyword evidence="12" id="KW-1185">Reference proteome</keyword>
<dbReference type="InterPro" id="IPR006563">
    <property type="entry name" value="POX_dom"/>
</dbReference>
<dbReference type="SMART" id="SM00389">
    <property type="entry name" value="HOX"/>
    <property type="match status" value="1"/>
</dbReference>
<dbReference type="Proteomes" id="UP001279734">
    <property type="component" value="Unassembled WGS sequence"/>
</dbReference>
<evidence type="ECO:0000256" key="4">
    <source>
        <dbReference type="ARBA" id="ARBA00023125"/>
    </source>
</evidence>
<dbReference type="SMART" id="SM00574">
    <property type="entry name" value="POX"/>
    <property type="match status" value="1"/>
</dbReference>
<feature type="region of interest" description="Disordered" evidence="9">
    <location>
        <begin position="558"/>
        <end position="591"/>
    </location>
</feature>
<feature type="compositionally biased region" description="Polar residues" evidence="9">
    <location>
        <begin position="476"/>
        <end position="485"/>
    </location>
</feature>
<feature type="compositionally biased region" description="Polar residues" evidence="9">
    <location>
        <begin position="1"/>
        <end position="17"/>
    </location>
</feature>
<dbReference type="PANTHER" id="PTHR11850">
    <property type="entry name" value="HOMEOBOX PROTEIN TRANSCRIPTION FACTORS"/>
    <property type="match status" value="1"/>
</dbReference>
<name>A0AAD3S1N1_NEPGR</name>
<comment type="subcellular location">
    <subcellularLocation>
        <location evidence="1 8">Nucleus</location>
    </subcellularLocation>
</comment>
<feature type="DNA-binding region" description="Homeobox" evidence="8">
    <location>
        <begin position="400"/>
        <end position="462"/>
    </location>
</feature>
<evidence type="ECO:0000259" key="10">
    <source>
        <dbReference type="PROSITE" id="PS50071"/>
    </source>
</evidence>
<dbReference type="InterPro" id="IPR050224">
    <property type="entry name" value="TALE_homeobox"/>
</dbReference>
<evidence type="ECO:0000256" key="5">
    <source>
        <dbReference type="ARBA" id="ARBA00023155"/>
    </source>
</evidence>
<evidence type="ECO:0000256" key="2">
    <source>
        <dbReference type="ARBA" id="ARBA00006454"/>
    </source>
</evidence>
<evidence type="ECO:0000256" key="7">
    <source>
        <dbReference type="ARBA" id="ARBA00023242"/>
    </source>
</evidence>
<dbReference type="GO" id="GO:0005634">
    <property type="term" value="C:nucleus"/>
    <property type="evidence" value="ECO:0007669"/>
    <property type="project" value="UniProtKB-SubCell"/>
</dbReference>
<keyword evidence="7 8" id="KW-0539">Nucleus</keyword>
<gene>
    <name evidence="11" type="ORF">Nepgr_004622</name>
</gene>
<evidence type="ECO:0000313" key="11">
    <source>
        <dbReference type="EMBL" id="GMH02783.1"/>
    </source>
</evidence>
<feature type="compositionally biased region" description="Polar residues" evidence="9">
    <location>
        <begin position="566"/>
        <end position="575"/>
    </location>
</feature>
<dbReference type="InterPro" id="IPR009057">
    <property type="entry name" value="Homeodomain-like_sf"/>
</dbReference>
<protein>
    <recommendedName>
        <fullName evidence="10">Homeobox domain-containing protein</fullName>
    </recommendedName>
</protein>
<keyword evidence="6" id="KW-0804">Transcription</keyword>
<keyword evidence="4 8" id="KW-0238">DNA-binding</keyword>
<dbReference type="InterPro" id="IPR008422">
    <property type="entry name" value="KN_HD"/>
</dbReference>
<dbReference type="AlphaFoldDB" id="A0AAD3S1N1"/>
<dbReference type="Gene3D" id="1.10.10.60">
    <property type="entry name" value="Homeodomain-like"/>
    <property type="match status" value="1"/>
</dbReference>
<evidence type="ECO:0000256" key="3">
    <source>
        <dbReference type="ARBA" id="ARBA00023015"/>
    </source>
</evidence>
<dbReference type="EMBL" id="BSYO01000004">
    <property type="protein sequence ID" value="GMH02783.1"/>
    <property type="molecule type" value="Genomic_DNA"/>
</dbReference>
<comment type="similarity">
    <text evidence="2">Belongs to the TALE/BELL homeobox family.</text>
</comment>
<organism evidence="11 12">
    <name type="scientific">Nepenthes gracilis</name>
    <name type="common">Slender pitcher plant</name>
    <dbReference type="NCBI Taxonomy" id="150966"/>
    <lineage>
        <taxon>Eukaryota</taxon>
        <taxon>Viridiplantae</taxon>
        <taxon>Streptophyta</taxon>
        <taxon>Embryophyta</taxon>
        <taxon>Tracheophyta</taxon>
        <taxon>Spermatophyta</taxon>
        <taxon>Magnoliopsida</taxon>
        <taxon>eudicotyledons</taxon>
        <taxon>Gunneridae</taxon>
        <taxon>Pentapetalae</taxon>
        <taxon>Caryophyllales</taxon>
        <taxon>Nepenthaceae</taxon>
        <taxon>Nepenthes</taxon>
    </lineage>
</organism>
<dbReference type="InterPro" id="IPR001356">
    <property type="entry name" value="HD"/>
</dbReference>
<feature type="region of interest" description="Disordered" evidence="9">
    <location>
        <begin position="241"/>
        <end position="276"/>
    </location>
</feature>
<evidence type="ECO:0000256" key="9">
    <source>
        <dbReference type="SAM" id="MobiDB-lite"/>
    </source>
</evidence>
<dbReference type="SUPFAM" id="SSF46689">
    <property type="entry name" value="Homeodomain-like"/>
    <property type="match status" value="1"/>
</dbReference>